<dbReference type="Proteomes" id="UP001215280">
    <property type="component" value="Unassembled WGS sequence"/>
</dbReference>
<dbReference type="InterPro" id="IPR028116">
    <property type="entry name" value="Cis-CaaD-like"/>
</dbReference>
<protein>
    <submittedName>
        <fullName evidence="3">Oxalocrotonate tautomerase</fullName>
    </submittedName>
</protein>
<dbReference type="AlphaFoldDB" id="A0AAD7NJD4"/>
<dbReference type="Gene3D" id="3.30.429.10">
    <property type="entry name" value="Macrophage Migration Inhibitory Factor"/>
    <property type="match status" value="1"/>
</dbReference>
<feature type="domain" description="Tautomerase cis-CaaD-like" evidence="2">
    <location>
        <begin position="1"/>
        <end position="138"/>
    </location>
</feature>
<keyword evidence="1" id="KW-0812">Transmembrane</keyword>
<evidence type="ECO:0000259" key="2">
    <source>
        <dbReference type="Pfam" id="PF14832"/>
    </source>
</evidence>
<evidence type="ECO:0000256" key="1">
    <source>
        <dbReference type="SAM" id="Phobius"/>
    </source>
</evidence>
<comment type="caution">
    <text evidence="3">The sequence shown here is derived from an EMBL/GenBank/DDBJ whole genome shotgun (WGS) entry which is preliminary data.</text>
</comment>
<evidence type="ECO:0000313" key="4">
    <source>
        <dbReference type="Proteomes" id="UP001215280"/>
    </source>
</evidence>
<gene>
    <name evidence="3" type="ORF">DFH07DRAFT_738827</name>
</gene>
<sequence>MPLHRLFVPKGLYSPEERDALAAAITDLYTSPPLSLPAFYVVVLFIELDAANIFVGRNIHEKMLRIAVERVTQNFTDNAQKRQFMDIYEKALAPFTTGCGLDWEIQVVDCDRLLWNINGMVSPEFKSAEERLWKRENRAVTREEIEALRAAGQL</sequence>
<dbReference type="InterPro" id="IPR014347">
    <property type="entry name" value="Tautomerase/MIF_sf"/>
</dbReference>
<organism evidence="3 4">
    <name type="scientific">Mycena maculata</name>
    <dbReference type="NCBI Taxonomy" id="230809"/>
    <lineage>
        <taxon>Eukaryota</taxon>
        <taxon>Fungi</taxon>
        <taxon>Dikarya</taxon>
        <taxon>Basidiomycota</taxon>
        <taxon>Agaricomycotina</taxon>
        <taxon>Agaricomycetes</taxon>
        <taxon>Agaricomycetidae</taxon>
        <taxon>Agaricales</taxon>
        <taxon>Marasmiineae</taxon>
        <taxon>Mycenaceae</taxon>
        <taxon>Mycena</taxon>
    </lineage>
</organism>
<dbReference type="Pfam" id="PF14832">
    <property type="entry name" value="Tautomerase_3"/>
    <property type="match status" value="1"/>
</dbReference>
<keyword evidence="4" id="KW-1185">Reference proteome</keyword>
<accession>A0AAD7NJD4</accession>
<keyword evidence="1" id="KW-0472">Membrane</keyword>
<reference evidence="3" key="1">
    <citation type="submission" date="2023-03" db="EMBL/GenBank/DDBJ databases">
        <title>Massive genome expansion in bonnet fungi (Mycena s.s.) driven by repeated elements and novel gene families across ecological guilds.</title>
        <authorList>
            <consortium name="Lawrence Berkeley National Laboratory"/>
            <person name="Harder C.B."/>
            <person name="Miyauchi S."/>
            <person name="Viragh M."/>
            <person name="Kuo A."/>
            <person name="Thoen E."/>
            <person name="Andreopoulos B."/>
            <person name="Lu D."/>
            <person name="Skrede I."/>
            <person name="Drula E."/>
            <person name="Henrissat B."/>
            <person name="Morin E."/>
            <person name="Kohler A."/>
            <person name="Barry K."/>
            <person name="LaButti K."/>
            <person name="Morin E."/>
            <person name="Salamov A."/>
            <person name="Lipzen A."/>
            <person name="Mereny Z."/>
            <person name="Hegedus B."/>
            <person name="Baldrian P."/>
            <person name="Stursova M."/>
            <person name="Weitz H."/>
            <person name="Taylor A."/>
            <person name="Grigoriev I.V."/>
            <person name="Nagy L.G."/>
            <person name="Martin F."/>
            <person name="Kauserud H."/>
        </authorList>
    </citation>
    <scope>NUCLEOTIDE SEQUENCE</scope>
    <source>
        <strain evidence="3">CBHHK188m</strain>
    </source>
</reference>
<proteinExistence type="predicted"/>
<keyword evidence="1" id="KW-1133">Transmembrane helix</keyword>
<evidence type="ECO:0000313" key="3">
    <source>
        <dbReference type="EMBL" id="KAJ7763210.1"/>
    </source>
</evidence>
<feature type="transmembrane region" description="Helical" evidence="1">
    <location>
        <begin position="38"/>
        <end position="55"/>
    </location>
</feature>
<dbReference type="EMBL" id="JARJLG010000041">
    <property type="protein sequence ID" value="KAJ7763210.1"/>
    <property type="molecule type" value="Genomic_DNA"/>
</dbReference>
<name>A0AAD7NJD4_9AGAR</name>